<dbReference type="AlphaFoldDB" id="A0A1N6KLQ6"/>
<dbReference type="SUPFAM" id="SSF53850">
    <property type="entry name" value="Periplasmic binding protein-like II"/>
    <property type="match status" value="1"/>
</dbReference>
<proteinExistence type="inferred from homology"/>
<dbReference type="Pfam" id="PF01547">
    <property type="entry name" value="SBP_bac_1"/>
    <property type="match status" value="1"/>
</dbReference>
<evidence type="ECO:0000256" key="1">
    <source>
        <dbReference type="ARBA" id="ARBA00004418"/>
    </source>
</evidence>
<dbReference type="PANTHER" id="PTHR43649">
    <property type="entry name" value="ARABINOSE-BINDING PROTEIN-RELATED"/>
    <property type="match status" value="1"/>
</dbReference>
<evidence type="ECO:0000256" key="2">
    <source>
        <dbReference type="ARBA" id="ARBA00008520"/>
    </source>
</evidence>
<sequence>MKHGFRLSLLGAALVFAAQVHAGTLTVNIAFKGANQRAFWDTAIAEFQKANPDVTVKAAYIEEEAYKVQLPGWLISEAPDIVKWHEGERMRYYAKRGLLDDMSGDWQKNGWNTTLASLKEPSSYEGKQYALPTDYFSWGVFYRKDLFDKVGIKGEPKTWDEFLDDCKKLKAAGIAPIVVGGRDAWPLAAWFDYIDLRLNGYAFHMQLMDGKIPYTDARVKKVYETWKMLIDNKYFVDNPLSYTLDSSQPLLIQGQAAMMLMGSFIAGGLPDAIKPKVGYFQFPVMDPRITVAEDGSADCLNIPSKAKNKVDARRFLAFMSTPAMDTRWAKAFGSLPANNQASVADDPFTKTGFAILSNTKGGIAQFYDRDMTKEMADEGMKGMQRFVSDPSTLDQVLAHLEETRQRIYKQ</sequence>
<comment type="similarity">
    <text evidence="2">Belongs to the bacterial solute-binding protein 1 family.</text>
</comment>
<accession>A0A1N6KLQ6</accession>
<dbReference type="Gene3D" id="3.40.190.10">
    <property type="entry name" value="Periplasmic binding protein-like II"/>
    <property type="match status" value="2"/>
</dbReference>
<feature type="chain" id="PRO_5012703828" evidence="3">
    <location>
        <begin position="23"/>
        <end position="410"/>
    </location>
</feature>
<evidence type="ECO:0000313" key="5">
    <source>
        <dbReference type="Proteomes" id="UP000184693"/>
    </source>
</evidence>
<comment type="subcellular location">
    <subcellularLocation>
        <location evidence="1">Periplasm</location>
    </subcellularLocation>
</comment>
<evidence type="ECO:0000256" key="3">
    <source>
        <dbReference type="SAM" id="SignalP"/>
    </source>
</evidence>
<dbReference type="GO" id="GO:0042597">
    <property type="term" value="C:periplasmic space"/>
    <property type="evidence" value="ECO:0007669"/>
    <property type="project" value="UniProtKB-SubCell"/>
</dbReference>
<gene>
    <name evidence="4" type="ORF">SAMN05444168_7512</name>
</gene>
<reference evidence="4 5" key="1">
    <citation type="submission" date="2016-11" db="EMBL/GenBank/DDBJ databases">
        <authorList>
            <person name="Jaros S."/>
            <person name="Januszkiewicz K."/>
            <person name="Wedrychowicz H."/>
        </authorList>
    </citation>
    <scope>NUCLEOTIDE SEQUENCE [LARGE SCALE GENOMIC DNA]</scope>
    <source>
        <strain evidence="4 5">GAS86</strain>
    </source>
</reference>
<dbReference type="PANTHER" id="PTHR43649:SF14">
    <property type="entry name" value="BLR3389 PROTEIN"/>
    <property type="match status" value="1"/>
</dbReference>
<protein>
    <submittedName>
        <fullName evidence="4">Carbohydrate ABC transporter substrate-binding protein, CUT1 family</fullName>
    </submittedName>
</protein>
<dbReference type="EMBL" id="FSRM01000002">
    <property type="protein sequence ID" value="SIO57286.1"/>
    <property type="molecule type" value="Genomic_DNA"/>
</dbReference>
<evidence type="ECO:0000313" key="4">
    <source>
        <dbReference type="EMBL" id="SIO57286.1"/>
    </source>
</evidence>
<dbReference type="OrthoDB" id="8858741at2"/>
<dbReference type="InterPro" id="IPR050490">
    <property type="entry name" value="Bact_solute-bd_prot1"/>
</dbReference>
<dbReference type="InterPro" id="IPR006059">
    <property type="entry name" value="SBP"/>
</dbReference>
<dbReference type="Proteomes" id="UP000184693">
    <property type="component" value="Unassembled WGS sequence"/>
</dbReference>
<feature type="signal peptide" evidence="3">
    <location>
        <begin position="1"/>
        <end position="22"/>
    </location>
</feature>
<keyword evidence="3" id="KW-0732">Signal</keyword>
<organism evidence="4 5">
    <name type="scientific">Paraburkholderia phenazinium</name>
    <dbReference type="NCBI Taxonomy" id="60549"/>
    <lineage>
        <taxon>Bacteria</taxon>
        <taxon>Pseudomonadati</taxon>
        <taxon>Pseudomonadota</taxon>
        <taxon>Betaproteobacteria</taxon>
        <taxon>Burkholderiales</taxon>
        <taxon>Burkholderiaceae</taxon>
        <taxon>Paraburkholderia</taxon>
    </lineage>
</organism>
<dbReference type="RefSeq" id="WP_074269194.1">
    <property type="nucleotide sequence ID" value="NZ_FSRM01000002.1"/>
</dbReference>
<name>A0A1N6KLQ6_9BURK</name>